<dbReference type="AlphaFoldDB" id="A0A2I0KW01"/>
<protein>
    <recommendedName>
        <fullName evidence="5">GDSL esterase/lipase</fullName>
    </recommendedName>
</protein>
<sequence>MGLAAWRDRHLCVWRLYSGPRQQQPHWHSVREQPSPVRPGFPWAHSHWKFLPAYLDPALKDEDLLTGASFASAGSGIDDETAVLGHLLTLESQVHNFKIALRRIERQVGPQEAHRIINNALFVISSGTNDMLNNFYWLPEARFAYADTYKPLMDMIQNPYREGFGVSAEGCCGTGLVETGPLCLVLTPKCIDPSRYVCVKCVILMQRFLLSKELRPSSSEGWNLITTASDCIFWKSLACHVGFYLAQAQRSDRVYIHDLG</sequence>
<evidence type="ECO:0000313" key="3">
    <source>
        <dbReference type="EMBL" id="PKI72652.1"/>
    </source>
</evidence>
<dbReference type="Pfam" id="PF00657">
    <property type="entry name" value="Lipase_GDSL"/>
    <property type="match status" value="1"/>
</dbReference>
<organism evidence="3 4">
    <name type="scientific">Punica granatum</name>
    <name type="common">Pomegranate</name>
    <dbReference type="NCBI Taxonomy" id="22663"/>
    <lineage>
        <taxon>Eukaryota</taxon>
        <taxon>Viridiplantae</taxon>
        <taxon>Streptophyta</taxon>
        <taxon>Embryophyta</taxon>
        <taxon>Tracheophyta</taxon>
        <taxon>Spermatophyta</taxon>
        <taxon>Magnoliopsida</taxon>
        <taxon>eudicotyledons</taxon>
        <taxon>Gunneridae</taxon>
        <taxon>Pentapetalae</taxon>
        <taxon>rosids</taxon>
        <taxon>malvids</taxon>
        <taxon>Myrtales</taxon>
        <taxon>Lythraceae</taxon>
        <taxon>Punica</taxon>
    </lineage>
</organism>
<dbReference type="InterPro" id="IPR050592">
    <property type="entry name" value="GDSL_lipolytic_enzyme"/>
</dbReference>
<comment type="similarity">
    <text evidence="1">Belongs to the 'GDSL' lipolytic enzyme family.</text>
</comment>
<evidence type="ECO:0008006" key="5">
    <source>
        <dbReference type="Google" id="ProtNLM"/>
    </source>
</evidence>
<proteinExistence type="inferred from homology"/>
<evidence type="ECO:0000256" key="2">
    <source>
        <dbReference type="ARBA" id="ARBA00022729"/>
    </source>
</evidence>
<dbReference type="InterPro" id="IPR001087">
    <property type="entry name" value="GDSL"/>
</dbReference>
<dbReference type="GO" id="GO:0016788">
    <property type="term" value="F:hydrolase activity, acting on ester bonds"/>
    <property type="evidence" value="ECO:0007669"/>
    <property type="project" value="InterPro"/>
</dbReference>
<dbReference type="Proteomes" id="UP000233551">
    <property type="component" value="Unassembled WGS sequence"/>
</dbReference>
<accession>A0A2I0KW01</accession>
<evidence type="ECO:0000313" key="4">
    <source>
        <dbReference type="Proteomes" id="UP000233551"/>
    </source>
</evidence>
<evidence type="ECO:0000256" key="1">
    <source>
        <dbReference type="ARBA" id="ARBA00008668"/>
    </source>
</evidence>
<dbReference type="PANTHER" id="PTHR45642">
    <property type="entry name" value="GDSL ESTERASE/LIPASE EXL3"/>
    <property type="match status" value="1"/>
</dbReference>
<keyword evidence="2" id="KW-0732">Signal</keyword>
<keyword evidence="4" id="KW-1185">Reference proteome</keyword>
<gene>
    <name evidence="3" type="ORF">CRG98_007029</name>
</gene>
<dbReference type="STRING" id="22663.A0A2I0KW01"/>
<dbReference type="EMBL" id="PGOL01000319">
    <property type="protein sequence ID" value="PKI72652.1"/>
    <property type="molecule type" value="Genomic_DNA"/>
</dbReference>
<comment type="caution">
    <text evidence="3">The sequence shown here is derived from an EMBL/GenBank/DDBJ whole genome shotgun (WGS) entry which is preliminary data.</text>
</comment>
<reference evidence="3 4" key="1">
    <citation type="submission" date="2017-11" db="EMBL/GenBank/DDBJ databases">
        <title>De-novo sequencing of pomegranate (Punica granatum L.) genome.</title>
        <authorList>
            <person name="Akparov Z."/>
            <person name="Amiraslanov A."/>
            <person name="Hajiyeva S."/>
            <person name="Abbasov M."/>
            <person name="Kaur K."/>
            <person name="Hamwieh A."/>
            <person name="Solovyev V."/>
            <person name="Salamov A."/>
            <person name="Braich B."/>
            <person name="Kosarev P."/>
            <person name="Mahmoud A."/>
            <person name="Hajiyev E."/>
            <person name="Babayeva S."/>
            <person name="Izzatullayeva V."/>
            <person name="Mammadov A."/>
            <person name="Mammadov A."/>
            <person name="Sharifova S."/>
            <person name="Ojaghi J."/>
            <person name="Eynullazada K."/>
            <person name="Bayramov B."/>
            <person name="Abdulazimova A."/>
            <person name="Shahmuradov I."/>
        </authorList>
    </citation>
    <scope>NUCLEOTIDE SEQUENCE [LARGE SCALE GENOMIC DNA]</scope>
    <source>
        <strain evidence="4">cv. AG2017</strain>
        <tissue evidence="3">Leaf</tissue>
    </source>
</reference>
<name>A0A2I0KW01_PUNGR</name>
<dbReference type="Gene3D" id="3.40.50.1110">
    <property type="entry name" value="SGNH hydrolase"/>
    <property type="match status" value="2"/>
</dbReference>
<dbReference type="InterPro" id="IPR036514">
    <property type="entry name" value="SGNH_hydro_sf"/>
</dbReference>
<dbReference type="PANTHER" id="PTHR45642:SF139">
    <property type="entry name" value="SGNH HYDROLASE-TYPE ESTERASE DOMAIN-CONTAINING PROTEIN"/>
    <property type="match status" value="1"/>
</dbReference>